<gene>
    <name evidence="1" type="ORF">JL102_19890</name>
</gene>
<dbReference type="AlphaFoldDB" id="A0A937FC13"/>
<sequence length="115" mass="13689">MDRNPDIIEYISRYCHNYWTDLEKKASEHHIAQTKFLPHKDRDSRFGELYRCNTSTDPNVLELLRDGYSSFLETVANRIYDQHLNELELNRCPNCKGIARTPTAKQCRYCGHDWH</sequence>
<evidence type="ECO:0000313" key="1">
    <source>
        <dbReference type="EMBL" id="MBL3658424.1"/>
    </source>
</evidence>
<reference evidence="1" key="1">
    <citation type="submission" date="2021-01" db="EMBL/GenBank/DDBJ databases">
        <title>Fulvivirga kasyanovii gen. nov., sp nov., a novel member of the phylum Bacteroidetes isolated from seawater in a mussel farm.</title>
        <authorList>
            <person name="Zhao L.-H."/>
            <person name="Wang Z.-J."/>
        </authorList>
    </citation>
    <scope>NUCLEOTIDE SEQUENCE</scope>
    <source>
        <strain evidence="1">2943</strain>
    </source>
</reference>
<organism evidence="1 2">
    <name type="scientific">Fulvivirga sediminis</name>
    <dbReference type="NCBI Taxonomy" id="2803949"/>
    <lineage>
        <taxon>Bacteria</taxon>
        <taxon>Pseudomonadati</taxon>
        <taxon>Bacteroidota</taxon>
        <taxon>Cytophagia</taxon>
        <taxon>Cytophagales</taxon>
        <taxon>Fulvivirgaceae</taxon>
        <taxon>Fulvivirga</taxon>
    </lineage>
</organism>
<dbReference type="Proteomes" id="UP000659388">
    <property type="component" value="Unassembled WGS sequence"/>
</dbReference>
<comment type="caution">
    <text evidence="1">The sequence shown here is derived from an EMBL/GenBank/DDBJ whole genome shotgun (WGS) entry which is preliminary data.</text>
</comment>
<proteinExistence type="predicted"/>
<dbReference type="RefSeq" id="WP_202246220.1">
    <property type="nucleotide sequence ID" value="NZ_JAESIY010000013.1"/>
</dbReference>
<name>A0A937FC13_9BACT</name>
<protein>
    <submittedName>
        <fullName evidence="1">Uncharacterized protein</fullName>
    </submittedName>
</protein>
<evidence type="ECO:0000313" key="2">
    <source>
        <dbReference type="Proteomes" id="UP000659388"/>
    </source>
</evidence>
<accession>A0A937FC13</accession>
<keyword evidence="2" id="KW-1185">Reference proteome</keyword>
<dbReference type="EMBL" id="JAESIY010000013">
    <property type="protein sequence ID" value="MBL3658424.1"/>
    <property type="molecule type" value="Genomic_DNA"/>
</dbReference>